<dbReference type="OrthoDB" id="2285229at2759"/>
<name>A0A2J6SN55_9HELO</name>
<dbReference type="Pfam" id="PF23214">
    <property type="entry name" value="SH3_CYT4"/>
    <property type="match status" value="1"/>
</dbReference>
<proteinExistence type="predicted"/>
<dbReference type="EMBL" id="KZ613912">
    <property type="protein sequence ID" value="PMD52192.1"/>
    <property type="molecule type" value="Genomic_DNA"/>
</dbReference>
<dbReference type="PANTHER" id="PTHR23355">
    <property type="entry name" value="RIBONUCLEASE"/>
    <property type="match status" value="1"/>
</dbReference>
<evidence type="ECO:0000259" key="2">
    <source>
        <dbReference type="SMART" id="SM00955"/>
    </source>
</evidence>
<dbReference type="GO" id="GO:0006402">
    <property type="term" value="P:mRNA catabolic process"/>
    <property type="evidence" value="ECO:0007669"/>
    <property type="project" value="TreeGrafter"/>
</dbReference>
<dbReference type="Pfam" id="PF00773">
    <property type="entry name" value="RNB"/>
    <property type="match status" value="1"/>
</dbReference>
<sequence length="1027" mass="116233">MIMLRSPQLRRQVTQSFVCWRCIAKSQPVGAFHSRSQKRGGFREPAQRHFSGGRASRLEALSNVEVIPEPSPLPSTEPSLRTRLRQWEKEHAETYVMAPMPKESNVRRGDVLNNTTRPQPGVFQIEGEEEDDYEDFNMAAPIFDRGELVDVGSKRTFLLPGDLVELLSVGSRQQELAIFVRHVDFQSQFYTMSGRWVHRSEKHPQFYVPNFVEAHELEAIKEYLPQEAVPLELEDRLHSFEIVPPRNIGQPLTLKMTEFWAEADAAYQKAASRFDNAHRIVGHGTRFTYATLEEIAQRALSGFVPKTDDGKFSYAVLYALHRSMLRDDIGFRVQQGQTMRAGGEYEINSIGEVNSINQVTQLVRTYREALVSFPEAVPNHPLTRFAKDARKLIAASRQTRQYTPWGVLGPYSGKEQGERHFRYGHPHKPFMSHMLPFLRFLESWACLCSFNRHSSLNGVGSTILRAIGAYDDVPLDKKTACTALQELGAVPPWENRAAYELRLPHTGRRLAPGLSLQKFSENYESSSSPDPGRSPDKLEHLRKDWGDLTVYCIDDASAHEVDDGISVECTENSSEFWVHVHVADPAAHLDPQGRISAAAERMTETVYLSERTVTMLDADFAQDCSLAPGRPCLTFSAKMNLHGEILESNITPGTVRNVVNITYEVLKEVTTGLRSSQSISYTVGSNDVEPTPSRTLVESDQLSDLSRKELGILEKIQQARWKYLRDRGGIFNRPPTSVLSVSFGGAPWERAAVTDSFHYYGDPTIRLHFQETYDPNDLGLVACCMLVAAEVAGRWCSARGIPVPYRVTPLNPEMDPAEYFTNVYLPARDESGEVPLDIKMEYTRQIPSVQPSSTPGRHVALGMDMVARCTSPLRRFADLLTHWQIETALLEEHRLGHSLVGNTRDDFLPFSRARIDALLPRIALREKLISKGQDHSQRAWAINFLVRAWHFKEIELPPLTMSIRSVNPDSRFCGGILEELLLGAQMYIPSGMDPEEIKIQDKFEVKIIELDLWGLRIYTELVRRIES</sequence>
<dbReference type="PANTHER" id="PTHR23355:SF65">
    <property type="entry name" value="EXORIBONUCLEASE CYT-4, PUTATIVE (AFU_ORTHOLOGUE AFUA_7G01550)-RELATED"/>
    <property type="match status" value="1"/>
</dbReference>
<dbReference type="Proteomes" id="UP000235371">
    <property type="component" value="Unassembled WGS sequence"/>
</dbReference>
<dbReference type="GO" id="GO:0000932">
    <property type="term" value="C:P-body"/>
    <property type="evidence" value="ECO:0007669"/>
    <property type="project" value="TreeGrafter"/>
</dbReference>
<feature type="region of interest" description="Disordered" evidence="1">
    <location>
        <begin position="33"/>
        <end position="54"/>
    </location>
</feature>
<protein>
    <submittedName>
        <fullName evidence="3">RNB-domain-containing protein</fullName>
    </submittedName>
</protein>
<dbReference type="Pfam" id="PF25522">
    <property type="entry name" value="OB_cyt-4"/>
    <property type="match status" value="1"/>
</dbReference>
<evidence type="ECO:0000313" key="4">
    <source>
        <dbReference type="Proteomes" id="UP000235371"/>
    </source>
</evidence>
<dbReference type="STRING" id="1095630.A0A2J6SN55"/>
<dbReference type="InterPro" id="IPR057912">
    <property type="entry name" value="OB_CYT4_C"/>
</dbReference>
<dbReference type="InterPro" id="IPR056624">
    <property type="entry name" value="WH_CYT4"/>
</dbReference>
<dbReference type="GO" id="GO:0000175">
    <property type="term" value="F:3'-5'-RNA exonuclease activity"/>
    <property type="evidence" value="ECO:0007669"/>
    <property type="project" value="TreeGrafter"/>
</dbReference>
<dbReference type="InParanoid" id="A0A2J6SN55"/>
<dbReference type="Pfam" id="PF23216">
    <property type="entry name" value="WHD_CYT4"/>
    <property type="match status" value="1"/>
</dbReference>
<accession>A0A2J6SN55</accession>
<dbReference type="RefSeq" id="XP_024729096.1">
    <property type="nucleotide sequence ID" value="XM_024881885.1"/>
</dbReference>
<dbReference type="SUPFAM" id="SSF50249">
    <property type="entry name" value="Nucleic acid-binding proteins"/>
    <property type="match status" value="1"/>
</dbReference>
<dbReference type="AlphaFoldDB" id="A0A2J6SN55"/>
<dbReference type="InterPro" id="IPR056625">
    <property type="entry name" value="SH3_CYT4"/>
</dbReference>
<gene>
    <name evidence="3" type="ORF">K444DRAFT_621336</name>
</gene>
<evidence type="ECO:0000256" key="1">
    <source>
        <dbReference type="SAM" id="MobiDB-lite"/>
    </source>
</evidence>
<dbReference type="InterPro" id="IPR012340">
    <property type="entry name" value="NA-bd_OB-fold"/>
</dbReference>
<evidence type="ECO:0000313" key="3">
    <source>
        <dbReference type="EMBL" id="PMD52192.1"/>
    </source>
</evidence>
<reference evidence="3 4" key="1">
    <citation type="submission" date="2016-04" db="EMBL/GenBank/DDBJ databases">
        <title>A degradative enzymes factory behind the ericoid mycorrhizal symbiosis.</title>
        <authorList>
            <consortium name="DOE Joint Genome Institute"/>
            <person name="Martino E."/>
            <person name="Morin E."/>
            <person name="Grelet G."/>
            <person name="Kuo A."/>
            <person name="Kohler A."/>
            <person name="Daghino S."/>
            <person name="Barry K."/>
            <person name="Choi C."/>
            <person name="Cichocki N."/>
            <person name="Clum A."/>
            <person name="Copeland A."/>
            <person name="Hainaut M."/>
            <person name="Haridas S."/>
            <person name="Labutti K."/>
            <person name="Lindquist E."/>
            <person name="Lipzen A."/>
            <person name="Khouja H.-R."/>
            <person name="Murat C."/>
            <person name="Ohm R."/>
            <person name="Olson A."/>
            <person name="Spatafora J."/>
            <person name="Veneault-Fourrey C."/>
            <person name="Henrissat B."/>
            <person name="Grigoriev I."/>
            <person name="Martin F."/>
            <person name="Perotto S."/>
        </authorList>
    </citation>
    <scope>NUCLEOTIDE SEQUENCE [LARGE SCALE GENOMIC DNA]</scope>
    <source>
        <strain evidence="3 4">E</strain>
    </source>
</reference>
<dbReference type="GeneID" id="36589962"/>
<dbReference type="GO" id="GO:0003723">
    <property type="term" value="F:RNA binding"/>
    <property type="evidence" value="ECO:0007669"/>
    <property type="project" value="InterPro"/>
</dbReference>
<dbReference type="InterPro" id="IPR050180">
    <property type="entry name" value="RNR_Ribonuclease"/>
</dbReference>
<keyword evidence="4" id="KW-1185">Reference proteome</keyword>
<feature type="domain" description="RNB" evidence="2">
    <location>
        <begin position="542"/>
        <end position="891"/>
    </location>
</feature>
<dbReference type="InterPro" id="IPR001900">
    <property type="entry name" value="RNase_II/R"/>
</dbReference>
<dbReference type="SMART" id="SM00955">
    <property type="entry name" value="RNB"/>
    <property type="match status" value="1"/>
</dbReference>
<organism evidence="3 4">
    <name type="scientific">Hyaloscypha bicolor E</name>
    <dbReference type="NCBI Taxonomy" id="1095630"/>
    <lineage>
        <taxon>Eukaryota</taxon>
        <taxon>Fungi</taxon>
        <taxon>Dikarya</taxon>
        <taxon>Ascomycota</taxon>
        <taxon>Pezizomycotina</taxon>
        <taxon>Leotiomycetes</taxon>
        <taxon>Helotiales</taxon>
        <taxon>Hyaloscyphaceae</taxon>
        <taxon>Hyaloscypha</taxon>
        <taxon>Hyaloscypha bicolor</taxon>
    </lineage>
</organism>